<dbReference type="Proteomes" id="UP000000647">
    <property type="component" value="Chromosome"/>
</dbReference>
<keyword evidence="1" id="KW-1133">Transmembrane helix</keyword>
<protein>
    <submittedName>
        <fullName evidence="2">Uncharacterized protein</fullName>
    </submittedName>
</protein>
<evidence type="ECO:0000256" key="1">
    <source>
        <dbReference type="SAM" id="Phobius"/>
    </source>
</evidence>
<reference evidence="3" key="1">
    <citation type="submission" date="2006-12" db="EMBL/GenBank/DDBJ databases">
        <title>Complete sequence of Halorhodospira halophila SL1.</title>
        <authorList>
            <consortium name="US DOE Joint Genome Institute"/>
            <person name="Copeland A."/>
            <person name="Lucas S."/>
            <person name="Lapidus A."/>
            <person name="Barry K."/>
            <person name="Detter J.C."/>
            <person name="Glavina del Rio T."/>
            <person name="Hammon N."/>
            <person name="Israni S."/>
            <person name="Dalin E."/>
            <person name="Tice H."/>
            <person name="Pitluck S."/>
            <person name="Saunders E."/>
            <person name="Brettin T."/>
            <person name="Bruce D."/>
            <person name="Han C."/>
            <person name="Tapia R."/>
            <person name="Schmutz J."/>
            <person name="Larimer F."/>
            <person name="Land M."/>
            <person name="Hauser L."/>
            <person name="Kyrpides N."/>
            <person name="Mikhailova N."/>
            <person name="Hoff W."/>
            <person name="Richardson P."/>
        </authorList>
    </citation>
    <scope>NUCLEOTIDE SEQUENCE [LARGE SCALE GENOMIC DNA]</scope>
    <source>
        <strain evidence="3">DSM 244 / SL1</strain>
    </source>
</reference>
<keyword evidence="3" id="KW-1185">Reference proteome</keyword>
<name>A1WXD3_HALHL</name>
<accession>A1WXD3</accession>
<reference evidence="2 3" key="2">
    <citation type="journal article" date="2013" name="Stand. Genomic Sci.">
        <title>Complete genome sequence of Halorhodospira halophila SL1.</title>
        <authorList>
            <person name="Challacombe J.F."/>
            <person name="Majid S."/>
            <person name="Deole R."/>
            <person name="Brettin T.S."/>
            <person name="Bruce D."/>
            <person name="Delano S.F."/>
            <person name="Detter J.C."/>
            <person name="Gleasner C.D."/>
            <person name="Han C.S."/>
            <person name="Misra M."/>
            <person name="Reitenga K.G."/>
            <person name="Mikhailova N."/>
            <person name="Woyke T."/>
            <person name="Pitluck S."/>
            <person name="Nolan M."/>
            <person name="Land M.L."/>
            <person name="Saunders E."/>
            <person name="Tapia R."/>
            <person name="Lapidus A."/>
            <person name="Ivanova N."/>
            <person name="Hoff W.D."/>
        </authorList>
    </citation>
    <scope>NUCLEOTIDE SEQUENCE [LARGE SCALE GENOMIC DNA]</scope>
    <source>
        <strain evidence="3">DSM 244 / SL1</strain>
    </source>
</reference>
<keyword evidence="1" id="KW-0812">Transmembrane</keyword>
<proteinExistence type="predicted"/>
<dbReference type="KEGG" id="hha:Hhal_1581"/>
<feature type="transmembrane region" description="Helical" evidence="1">
    <location>
        <begin position="42"/>
        <end position="61"/>
    </location>
</feature>
<evidence type="ECO:0000313" key="2">
    <source>
        <dbReference type="EMBL" id="ABM62345.1"/>
    </source>
</evidence>
<feature type="transmembrane region" description="Helical" evidence="1">
    <location>
        <begin position="14"/>
        <end position="35"/>
    </location>
</feature>
<keyword evidence="1" id="KW-0472">Membrane</keyword>
<dbReference type="AlphaFoldDB" id="A1WXD3"/>
<dbReference type="HOGENOM" id="CLU_2825142_0_0_6"/>
<dbReference type="EMBL" id="CP000544">
    <property type="protein sequence ID" value="ABM62345.1"/>
    <property type="molecule type" value="Genomic_DNA"/>
</dbReference>
<organism evidence="2 3">
    <name type="scientific">Halorhodospira halophila (strain DSM 244 / SL1)</name>
    <name type="common">Ectothiorhodospira halophila (strain DSM 244 / SL1)</name>
    <dbReference type="NCBI Taxonomy" id="349124"/>
    <lineage>
        <taxon>Bacteria</taxon>
        <taxon>Pseudomonadati</taxon>
        <taxon>Pseudomonadota</taxon>
        <taxon>Gammaproteobacteria</taxon>
        <taxon>Chromatiales</taxon>
        <taxon>Ectothiorhodospiraceae</taxon>
        <taxon>Halorhodospira</taxon>
    </lineage>
</organism>
<evidence type="ECO:0000313" key="3">
    <source>
        <dbReference type="Proteomes" id="UP000000647"/>
    </source>
</evidence>
<sequence>MAESAARRGSVPTWLMVVAYLSAVLLPTLGLLLGMYLGYRRVLLHAFLVVGLSTIIGFVWYPMVFG</sequence>
<gene>
    <name evidence="2" type="ordered locus">Hhal_1581</name>
</gene>
<dbReference type="RefSeq" id="WP_011814367.1">
    <property type="nucleotide sequence ID" value="NC_008789.1"/>
</dbReference>